<feature type="compositionally biased region" description="Basic and acidic residues" evidence="1">
    <location>
        <begin position="1837"/>
        <end position="1867"/>
    </location>
</feature>
<feature type="compositionally biased region" description="Polar residues" evidence="1">
    <location>
        <begin position="409"/>
        <end position="421"/>
    </location>
</feature>
<dbReference type="EMBL" id="CAJMWW010000676">
    <property type="protein sequence ID" value="CAE6483951.1"/>
    <property type="molecule type" value="Genomic_DNA"/>
</dbReference>
<feature type="region of interest" description="Disordered" evidence="1">
    <location>
        <begin position="250"/>
        <end position="372"/>
    </location>
</feature>
<feature type="compositionally biased region" description="Pro residues" evidence="1">
    <location>
        <begin position="264"/>
        <end position="275"/>
    </location>
</feature>
<feature type="compositionally biased region" description="Polar residues" evidence="1">
    <location>
        <begin position="1576"/>
        <end position="1593"/>
    </location>
</feature>
<feature type="compositionally biased region" description="Polar residues" evidence="1">
    <location>
        <begin position="553"/>
        <end position="574"/>
    </location>
</feature>
<feature type="compositionally biased region" description="Low complexity" evidence="1">
    <location>
        <begin position="1559"/>
        <end position="1575"/>
    </location>
</feature>
<feature type="compositionally biased region" description="Polar residues" evidence="1">
    <location>
        <begin position="1305"/>
        <end position="1314"/>
    </location>
</feature>
<feature type="compositionally biased region" description="Low complexity" evidence="1">
    <location>
        <begin position="1009"/>
        <end position="1021"/>
    </location>
</feature>
<feature type="region of interest" description="Disordered" evidence="1">
    <location>
        <begin position="446"/>
        <end position="465"/>
    </location>
</feature>
<feature type="region of interest" description="Disordered" evidence="1">
    <location>
        <begin position="479"/>
        <end position="647"/>
    </location>
</feature>
<reference evidence="2" key="1">
    <citation type="submission" date="2021-01" db="EMBL/GenBank/DDBJ databases">
        <authorList>
            <person name="Kaushik A."/>
        </authorList>
    </citation>
    <scope>NUCLEOTIDE SEQUENCE</scope>
    <source>
        <strain evidence="2">AG3-T5</strain>
    </source>
</reference>
<feature type="region of interest" description="Disordered" evidence="1">
    <location>
        <begin position="770"/>
        <end position="834"/>
    </location>
</feature>
<dbReference type="Proteomes" id="UP000663841">
    <property type="component" value="Unassembled WGS sequence"/>
</dbReference>
<accession>A0A8H3CJZ3</accession>
<feature type="compositionally biased region" description="Acidic residues" evidence="1">
    <location>
        <begin position="924"/>
        <end position="939"/>
    </location>
</feature>
<feature type="region of interest" description="Disordered" evidence="1">
    <location>
        <begin position="1293"/>
        <end position="1315"/>
    </location>
</feature>
<feature type="compositionally biased region" description="Polar residues" evidence="1">
    <location>
        <begin position="1053"/>
        <end position="1087"/>
    </location>
</feature>
<feature type="compositionally biased region" description="Low complexity" evidence="1">
    <location>
        <begin position="1392"/>
        <end position="1402"/>
    </location>
</feature>
<feature type="compositionally biased region" description="Basic and acidic residues" evidence="1">
    <location>
        <begin position="1346"/>
        <end position="1355"/>
    </location>
</feature>
<feature type="compositionally biased region" description="Pro residues" evidence="1">
    <location>
        <begin position="172"/>
        <end position="184"/>
    </location>
</feature>
<feature type="compositionally biased region" description="Basic residues" evidence="1">
    <location>
        <begin position="325"/>
        <end position="347"/>
    </location>
</feature>
<evidence type="ECO:0000313" key="2">
    <source>
        <dbReference type="EMBL" id="CAE6483951.1"/>
    </source>
</evidence>
<feature type="region of interest" description="Disordered" evidence="1">
    <location>
        <begin position="871"/>
        <end position="1267"/>
    </location>
</feature>
<proteinExistence type="predicted"/>
<feature type="region of interest" description="Disordered" evidence="1">
    <location>
        <begin position="158"/>
        <end position="226"/>
    </location>
</feature>
<organism evidence="2 3">
    <name type="scientific">Rhizoctonia solani</name>
    <dbReference type="NCBI Taxonomy" id="456999"/>
    <lineage>
        <taxon>Eukaryota</taxon>
        <taxon>Fungi</taxon>
        <taxon>Dikarya</taxon>
        <taxon>Basidiomycota</taxon>
        <taxon>Agaricomycotina</taxon>
        <taxon>Agaricomycetes</taxon>
        <taxon>Cantharellales</taxon>
        <taxon>Ceratobasidiaceae</taxon>
        <taxon>Rhizoctonia</taxon>
    </lineage>
</organism>
<comment type="caution">
    <text evidence="2">The sequence shown here is derived from an EMBL/GenBank/DDBJ whole genome shotgun (WGS) entry which is preliminary data.</text>
</comment>
<feature type="compositionally biased region" description="Basic and acidic residues" evidence="1">
    <location>
        <begin position="1404"/>
        <end position="1423"/>
    </location>
</feature>
<feature type="compositionally biased region" description="Basic and acidic residues" evidence="1">
    <location>
        <begin position="1129"/>
        <end position="1139"/>
    </location>
</feature>
<feature type="compositionally biased region" description="Basic and acidic residues" evidence="1">
    <location>
        <begin position="250"/>
        <end position="262"/>
    </location>
</feature>
<feature type="compositionally biased region" description="Low complexity" evidence="1">
    <location>
        <begin position="960"/>
        <end position="969"/>
    </location>
</feature>
<feature type="compositionally biased region" description="Pro residues" evidence="1">
    <location>
        <begin position="311"/>
        <end position="320"/>
    </location>
</feature>
<feature type="compositionally biased region" description="Low complexity" evidence="1">
    <location>
        <begin position="1449"/>
        <end position="1473"/>
    </location>
</feature>
<feature type="compositionally biased region" description="Polar residues" evidence="1">
    <location>
        <begin position="608"/>
        <end position="647"/>
    </location>
</feature>
<gene>
    <name evidence="2" type="ORF">RDB_LOCUS215640</name>
</gene>
<feature type="compositionally biased region" description="Low complexity" evidence="1">
    <location>
        <begin position="1638"/>
        <end position="1649"/>
    </location>
</feature>
<protein>
    <submittedName>
        <fullName evidence="2">Uncharacterized protein</fullName>
    </submittedName>
</protein>
<feature type="compositionally biased region" description="Basic and acidic residues" evidence="1">
    <location>
        <begin position="970"/>
        <end position="980"/>
    </location>
</feature>
<feature type="compositionally biased region" description="Polar residues" evidence="1">
    <location>
        <begin position="1673"/>
        <end position="1683"/>
    </location>
</feature>
<feature type="compositionally biased region" description="Low complexity" evidence="1">
    <location>
        <begin position="1490"/>
        <end position="1515"/>
    </location>
</feature>
<name>A0A8H3CJZ3_9AGAM</name>
<feature type="compositionally biased region" description="Low complexity" evidence="1">
    <location>
        <begin position="1741"/>
        <end position="1751"/>
    </location>
</feature>
<feature type="region of interest" description="Disordered" evidence="1">
    <location>
        <begin position="702"/>
        <end position="727"/>
    </location>
</feature>
<feature type="compositionally biased region" description="Pro residues" evidence="1">
    <location>
        <begin position="1599"/>
        <end position="1614"/>
    </location>
</feature>
<sequence>MSVETLILRVSSDSECSPSNSPVPDSAPSSAPFLAEEAYPVLLHSLMNTGLGDPISLSEDNIGDISSAASAALFTADSVFSQFLVVPRVEHAITVLLWRVRVTSTCAPGHSTLDLPTIPVHVLASSLSGLLDNTKLYKGTKQHPVPVRRPALHPHRLALPSPVTCSPVSTSPSPPRPVQTPMTPPDSVAGDSMPIPSGLPTPKRSVKFRPPPIITRGASGRGPKSAGAGPITLNFAAAALAEYHLEALDYTPPHDETPEDKAVPPSPSKLRPPSPSKLTHSRIPLSPSKLAAPQPPSRPASPSKLGRPRSRPPSPNPSRPSSPTKRLKKPPPGVKRSKSLTGKSKKSKDKEKEKQDASKWIEPTRPSSMWTPAGVEAHYRNDSNVRTLGLAGRIPPALGVGENGEVLNGRTSGVPTPSASALGTPVMSAVGTPTISALGTPTMSALGTPSASAAGTPSIGTPLLPGAVATPFERVEEPEAHISVEAPTPCASPKPSVRMSARSVEDASSREDSTVEEPRLSNRSFPSRENLAGGSRDYLIASGSREKLVLSGSRENLVSPSRENPTVSGENLNASRDELAPPRTPSRRASPEIHAPTPRTPTLVKRVSINSDPRTPSPTRSVFPGSSLNVLNSPDSRSVYSPDSRSVYSPDLLRSSDLIRSSDLLRSPASSMYRLSAMGSPSPGRDGSPVPRSILRNSFNGPLVHRATSPLGRATSPSPSTRSRTISVSGASLVRSRTVSGASLVRNRTVSSSESVRRTSVDMSRMRTISDLGRTSEESSIRAGSVRASLEGSRRASIESARRASIESAQRATMSSPRRTSLEGARRQSSMEKHRMSVDLDGITIMAVSIADATPVTPTPKRTAFNLDERDAYLTPPHPKPSPGAMSLGTGTPNHPFLSPGMLSHLSPGAMSLSTVPSLSPFPESDDGDFGFRDGEDEVTVTRVRRDASPSPVRRVNQGARRASQSQSPRRVDPSPRRADQSPVRAESPKPKRRPLPPPPQGSPTRNVAALRALAASPSLAGQSTPITGRGTPTRQLQGTPTKPHPGMPPRSWTDSPSRASTSTHQTLGVPMTQVSSRPRTLSTQARQAAENGVSESEAESLPFANSTSTLSLPGDVSLSEVSPFTAPKELESSSESERPSPWIGPGVMSSPWIGPRTSSSSSSSPWMGPTGIEMLGASGSLMNSSLPKLTESPRASVETSRPKSKHSASASGSMERSGSTANGSLTGHERAGSSSRPSSDLGHSRPGSTSGHSRTGSGTHPGLGLRAGQDILVPMLSSRTFSRSDVVRLIGRGDSFGSSHEEPTSPTRSSGLGTVSEYVQPMPVFMVPGADPTKVSTISRPKSMAHVDEAHASEDSGESVVLNQDGEAMVRTTEVGVGAGRARVQTGVGVGVSRARGGSVVKSKVDNGLRKRVDSGKSEPRARVNSATRPKIDSNLRGWTDSARRNPSSASQSPTVTSPATPSSASASSARRVLVRKASSEAPSRTRKSSNTSLRKSSMSSLRSTPPTTLSSPSARKSNRTTSISSGASTPRSTTPRSSGAFSPRSTSGGAHATPKAGTPRTSISSGRSSVTSPKSNLAKSNTAPPKTNSGAATPKATPRPLPPRPGPPPPVRPQRSALRPGLRTSVTVPLAPAQYSPSTTTTPTTPTRIRAVTMDIMSASPTESDPRPRRNTSISSKTPPVSRSGVPASSIPGPAVKSRSSNRNSVHAGTEQGSNDVPFPSPESKDSLQVPDTPRALRRSLSVSSAARKLVGRGRAASPTPATPPVDTNSLAHSTDASSIERSPQKGTRSLSRLAFSALLPKRGGNNAAAEAKVALAQAKAREVAEAKARAKAAAEEAKARAKAEAEEAKAARAAKAKEEKEAKKNSKRFGSLSRRGG</sequence>
<feature type="compositionally biased region" description="Polar residues" evidence="1">
    <location>
        <begin position="446"/>
        <end position="459"/>
    </location>
</feature>
<feature type="compositionally biased region" description="Basic and acidic residues" evidence="1">
    <location>
        <begin position="503"/>
        <end position="520"/>
    </location>
</feature>
<feature type="compositionally biased region" description="Low complexity" evidence="1">
    <location>
        <begin position="160"/>
        <end position="171"/>
    </location>
</feature>
<evidence type="ECO:0000256" key="1">
    <source>
        <dbReference type="SAM" id="MobiDB-lite"/>
    </source>
</evidence>
<feature type="compositionally biased region" description="Low complexity" evidence="1">
    <location>
        <begin position="1526"/>
        <end position="1542"/>
    </location>
</feature>
<evidence type="ECO:0000313" key="3">
    <source>
        <dbReference type="Proteomes" id="UP000663841"/>
    </source>
</evidence>
<feature type="compositionally biased region" description="Basic and acidic residues" evidence="1">
    <location>
        <begin position="792"/>
        <end position="805"/>
    </location>
</feature>
<feature type="region of interest" description="Disordered" evidence="1">
    <location>
        <begin position="1336"/>
        <end position="1365"/>
    </location>
</feature>
<feature type="compositionally biased region" description="Basic and acidic residues" evidence="1">
    <location>
        <begin position="348"/>
        <end position="359"/>
    </location>
</feature>
<feature type="compositionally biased region" description="Basic and acidic residues" evidence="1">
    <location>
        <begin position="820"/>
        <end position="834"/>
    </location>
</feature>
<feature type="compositionally biased region" description="Polar residues" evidence="1">
    <location>
        <begin position="1768"/>
        <end position="1790"/>
    </location>
</feature>
<feature type="compositionally biased region" description="Polar residues" evidence="1">
    <location>
        <begin position="1022"/>
        <end position="1041"/>
    </location>
</feature>
<feature type="compositionally biased region" description="Polar residues" evidence="1">
    <location>
        <begin position="1700"/>
        <end position="1717"/>
    </location>
</feature>
<feature type="compositionally biased region" description="Low complexity" evidence="1">
    <location>
        <begin position="715"/>
        <end position="727"/>
    </location>
</feature>
<feature type="region of interest" description="Disordered" evidence="1">
    <location>
        <begin position="405"/>
        <end position="425"/>
    </location>
</feature>
<feature type="compositionally biased region" description="Polar residues" evidence="1">
    <location>
        <begin position="1208"/>
        <end position="1226"/>
    </location>
</feature>
<feature type="compositionally biased region" description="Low complexity" evidence="1">
    <location>
        <begin position="1245"/>
        <end position="1263"/>
    </location>
</feature>
<feature type="region of interest" description="Disordered" evidence="1">
    <location>
        <begin position="1837"/>
        <end position="1880"/>
    </location>
</feature>
<feature type="region of interest" description="Disordered" evidence="1">
    <location>
        <begin position="1386"/>
        <end position="1792"/>
    </location>
</feature>